<evidence type="ECO:0000256" key="1">
    <source>
        <dbReference type="SAM" id="MobiDB-lite"/>
    </source>
</evidence>
<feature type="region of interest" description="Disordered" evidence="1">
    <location>
        <begin position="517"/>
        <end position="539"/>
    </location>
</feature>
<dbReference type="HOGENOM" id="CLU_008827_2_0_1"/>
<protein>
    <submittedName>
        <fullName evidence="2">Uncharacterized protein</fullName>
    </submittedName>
</protein>
<dbReference type="Proteomes" id="UP000054342">
    <property type="component" value="Unassembled WGS sequence"/>
</dbReference>
<accession>A0A0D2EZY3</accession>
<gene>
    <name evidence="2" type="ORF">PV05_08896</name>
</gene>
<feature type="compositionally biased region" description="Basic and acidic residues" evidence="1">
    <location>
        <begin position="521"/>
        <end position="533"/>
    </location>
</feature>
<dbReference type="InterPro" id="IPR032675">
    <property type="entry name" value="LRR_dom_sf"/>
</dbReference>
<organism evidence="2 3">
    <name type="scientific">Exophiala xenobiotica</name>
    <dbReference type="NCBI Taxonomy" id="348802"/>
    <lineage>
        <taxon>Eukaryota</taxon>
        <taxon>Fungi</taxon>
        <taxon>Dikarya</taxon>
        <taxon>Ascomycota</taxon>
        <taxon>Pezizomycotina</taxon>
        <taxon>Eurotiomycetes</taxon>
        <taxon>Chaetothyriomycetidae</taxon>
        <taxon>Chaetothyriales</taxon>
        <taxon>Herpotrichiellaceae</taxon>
        <taxon>Exophiala</taxon>
    </lineage>
</organism>
<feature type="region of interest" description="Disordered" evidence="1">
    <location>
        <begin position="565"/>
        <end position="623"/>
    </location>
</feature>
<dbReference type="RefSeq" id="XP_013313893.1">
    <property type="nucleotide sequence ID" value="XM_013458439.1"/>
</dbReference>
<dbReference type="OrthoDB" id="3210378at2759"/>
<evidence type="ECO:0000313" key="3">
    <source>
        <dbReference type="Proteomes" id="UP000054342"/>
    </source>
</evidence>
<dbReference type="STRING" id="348802.A0A0D2EZY3"/>
<dbReference type="EMBL" id="KN847321">
    <property type="protein sequence ID" value="KIW53309.1"/>
    <property type="molecule type" value="Genomic_DNA"/>
</dbReference>
<feature type="region of interest" description="Disordered" evidence="1">
    <location>
        <begin position="459"/>
        <end position="478"/>
    </location>
</feature>
<dbReference type="Gene3D" id="3.80.10.10">
    <property type="entry name" value="Ribonuclease Inhibitor"/>
    <property type="match status" value="1"/>
</dbReference>
<evidence type="ECO:0000313" key="2">
    <source>
        <dbReference type="EMBL" id="KIW53309.1"/>
    </source>
</evidence>
<sequence>MQGMVLGCSEDTVVFSLDSRNISDAKGRRYTNIEIVGQDDPRMLRKWRLSRGARLVRLRTTLRSKPLIAALVKTLHVPDPHISLYLPNDNPNPEYDAYLCTLASVVMACPNLEAFTGFTSFYNHTFDRLSHALSTRAKLREHAWVIAENDEVRERSQKQLSPGLLDGHQTFQFMLYHERWNLLETLGLCSPGSLGVIEHQLFVDVLNGLPSLKNLCVSSFDADDFHDRTLLSFPPLTSLRLEECAGITDAGLTRWAASPRAARIERLALVHQNISSLLTLAKVLTSLDRLRKLTIVQTDTALSVPAKLGSVVFQPIMASKSLKFLHWDILCDQRQLPGEANQSIDESSHCFASRLNGDPNLTPNDHLALSISHNGFPALTKLRAPRDASPNGILQSVCRLVLDDPDATSHSLSMSQQITEDPCSNSLQLARLRARAIAGRSSEQRNVAELHSTSILLRANPDNKHEAMPQTESENSLGSLNTIQSFLTDKSTNTDATEPLRLLSPVSPLSEQDLAYMSGGDSDKEVVRRRESGDGSGILASRRDSICQCESNPGSICVCGPQTRPHLDHSGPPTPPPRSHLRTRFGSLNRPPQPPEELSSAASAEPASGARRRSQSSSAAASTIKPRHPMFYLEPDVVGHDENGGLVGWAELLGIREKAKKGCHCTETTHERDAAQGEEGVQDMCTGSWNPWLKDNSTGSGDLVVVDGTPISTSGVASLGQKWKLKSKGKSASSLSFSSDLKAELQQRQYNRRRHVARPKGGRGGCIQLGDFF</sequence>
<dbReference type="SUPFAM" id="SSF52047">
    <property type="entry name" value="RNI-like"/>
    <property type="match status" value="1"/>
</dbReference>
<feature type="compositionally biased region" description="Low complexity" evidence="1">
    <location>
        <begin position="596"/>
        <end position="622"/>
    </location>
</feature>
<name>A0A0D2EZY3_9EURO</name>
<dbReference type="GeneID" id="25330804"/>
<reference evidence="2 3" key="1">
    <citation type="submission" date="2015-01" db="EMBL/GenBank/DDBJ databases">
        <title>The Genome Sequence of Exophiala xenobiotica CBS118157.</title>
        <authorList>
            <consortium name="The Broad Institute Genomics Platform"/>
            <person name="Cuomo C."/>
            <person name="de Hoog S."/>
            <person name="Gorbushina A."/>
            <person name="Stielow B."/>
            <person name="Teixiera M."/>
            <person name="Abouelleil A."/>
            <person name="Chapman S.B."/>
            <person name="Priest M."/>
            <person name="Young S.K."/>
            <person name="Wortman J."/>
            <person name="Nusbaum C."/>
            <person name="Birren B."/>
        </authorList>
    </citation>
    <scope>NUCLEOTIDE SEQUENCE [LARGE SCALE GENOMIC DNA]</scope>
    <source>
        <strain evidence="2 3">CBS 118157</strain>
    </source>
</reference>
<keyword evidence="3" id="KW-1185">Reference proteome</keyword>
<dbReference type="AlphaFoldDB" id="A0A0D2EZY3"/>
<proteinExistence type="predicted"/>